<dbReference type="InterPro" id="IPR005849">
    <property type="entry name" value="GalP_Utransf_N"/>
</dbReference>
<evidence type="ECO:0000313" key="14">
    <source>
        <dbReference type="Proteomes" id="UP000824094"/>
    </source>
</evidence>
<keyword evidence="5 10" id="KW-0963">Cytoplasm</keyword>
<evidence type="ECO:0000256" key="5">
    <source>
        <dbReference type="ARBA" id="ARBA00022490"/>
    </source>
</evidence>
<evidence type="ECO:0000259" key="12">
    <source>
        <dbReference type="Pfam" id="PF02744"/>
    </source>
</evidence>
<evidence type="ECO:0000256" key="10">
    <source>
        <dbReference type="HAMAP-Rule" id="MF_00571"/>
    </source>
</evidence>
<dbReference type="PANTHER" id="PTHR39191:SF1">
    <property type="entry name" value="DUF4922 DOMAIN-CONTAINING PROTEIN"/>
    <property type="match status" value="1"/>
</dbReference>
<feature type="domain" description="Galactose-1-phosphate uridyl transferase C-terminal" evidence="12">
    <location>
        <begin position="261"/>
        <end position="436"/>
    </location>
</feature>
<accession>A0A9D1MH85</accession>
<dbReference type="PROSITE" id="PS01163">
    <property type="entry name" value="GAL_P_UDP_TRANSF_II"/>
    <property type="match status" value="1"/>
</dbReference>
<feature type="domain" description="Galactose-1-phosphate uridyl transferase N-terminal" evidence="11">
    <location>
        <begin position="80"/>
        <end position="245"/>
    </location>
</feature>
<evidence type="ECO:0000256" key="9">
    <source>
        <dbReference type="ARBA" id="ARBA00023277"/>
    </source>
</evidence>
<comment type="pathway">
    <text evidence="3 10">Carbohydrate metabolism; galactose metabolism.</text>
</comment>
<evidence type="ECO:0000256" key="6">
    <source>
        <dbReference type="ARBA" id="ARBA00022679"/>
    </source>
</evidence>
<evidence type="ECO:0000256" key="7">
    <source>
        <dbReference type="ARBA" id="ARBA00022695"/>
    </source>
</evidence>
<dbReference type="InterPro" id="IPR023425">
    <property type="entry name" value="GalP_uridyl_Trfase_II_CS"/>
</dbReference>
<comment type="subcellular location">
    <subcellularLocation>
        <location evidence="2 10">Cytoplasm</location>
    </subcellularLocation>
</comment>
<evidence type="ECO:0000313" key="13">
    <source>
        <dbReference type="EMBL" id="HIU59999.1"/>
    </source>
</evidence>
<dbReference type="InterPro" id="IPR005850">
    <property type="entry name" value="GalP_Utransf_C"/>
</dbReference>
<evidence type="ECO:0000256" key="4">
    <source>
        <dbReference type="ARBA" id="ARBA00008706"/>
    </source>
</evidence>
<comment type="similarity">
    <text evidence="4 10">Belongs to the galactose-1-phosphate uridylyltransferase type 2 family.</text>
</comment>
<protein>
    <recommendedName>
        <fullName evidence="10">Galactose-1-phosphate uridylyltransferase</fullName>
        <shortName evidence="10">Gal-1-P uridylyltransferase</shortName>
        <ecNumber evidence="10">2.7.7.12</ecNumber>
    </recommendedName>
    <alternativeName>
        <fullName evidence="10">UDP-glucose--hexose-1-phosphate uridylyltransferase</fullName>
    </alternativeName>
</protein>
<proteinExistence type="inferred from homology"/>
<reference evidence="13" key="2">
    <citation type="journal article" date="2021" name="PeerJ">
        <title>Extensive microbial diversity within the chicken gut microbiome revealed by metagenomics and culture.</title>
        <authorList>
            <person name="Gilroy R."/>
            <person name="Ravi A."/>
            <person name="Getino M."/>
            <person name="Pursley I."/>
            <person name="Horton D.L."/>
            <person name="Alikhan N.F."/>
            <person name="Baker D."/>
            <person name="Gharbi K."/>
            <person name="Hall N."/>
            <person name="Watson M."/>
            <person name="Adriaenssens E.M."/>
            <person name="Foster-Nyarko E."/>
            <person name="Jarju S."/>
            <person name="Secka A."/>
            <person name="Antonio M."/>
            <person name="Oren A."/>
            <person name="Chaudhuri R.R."/>
            <person name="La Ragione R."/>
            <person name="Hildebrand F."/>
            <person name="Pallen M.J."/>
        </authorList>
    </citation>
    <scope>NUCLEOTIDE SEQUENCE</scope>
    <source>
        <strain evidence="13">18911</strain>
    </source>
</reference>
<sequence length="523" mass="58825">MPRTKKIDTETAAGADVENVKVLLSTLVEYAKDKLYLGRFDAVYALNQLLARFKMDAPAAAMRPIPDFQTGILDPLVDYAVKAGLTTEDEKLLFETEIMGYVTPAPGEVIAHFDALCSMEGAQKATQYLNELAVGSNYVRMADINKNIRWVATLPEGNLTITINLSKPEKSNAEVAKQKLLPQTGYPKCMLCLENLGFHGSLRHPARETIRIIPMYLNDEPWFMQFSPYVYFDEHVIAISETHHPMQISDETFIRLMDFTEMFPHYFLGSNADLPIVGGSILAHEHYQGGKKVLPMFQRPIRKHFASDNYQSVAIDTLDWYNSVIKLSGKNREEIQAAAHDILAAWRNYSDESVGVLAHTDAPHNTITPIACRENDVYVLYLILRNNRTDEKHPYGIFHPTEDMHNIKKEGIGLIEAMGTFILPGRLQKELCGVAEILTSGNIPDYKALSDPENPLSKHFDMIIQMVSEFGTSLTAKQAREAIIARVNATCQKILECTAVFKKTEQGQQAFERFLNSVSIYEA</sequence>
<evidence type="ECO:0000256" key="8">
    <source>
        <dbReference type="ARBA" id="ARBA00023144"/>
    </source>
</evidence>
<keyword evidence="6 10" id="KW-0808">Transferase</keyword>
<dbReference type="Pfam" id="PF02744">
    <property type="entry name" value="GalP_UDP_tr_C"/>
    <property type="match status" value="1"/>
</dbReference>
<dbReference type="EC" id="2.7.7.12" evidence="10"/>
<comment type="catalytic activity">
    <reaction evidence="1 10">
        <text>alpha-D-galactose 1-phosphate + UDP-alpha-D-glucose = alpha-D-glucose 1-phosphate + UDP-alpha-D-galactose</text>
        <dbReference type="Rhea" id="RHEA:13989"/>
        <dbReference type="ChEBI" id="CHEBI:58336"/>
        <dbReference type="ChEBI" id="CHEBI:58601"/>
        <dbReference type="ChEBI" id="CHEBI:58885"/>
        <dbReference type="ChEBI" id="CHEBI:66914"/>
        <dbReference type="EC" id="2.7.7.12"/>
    </reaction>
</comment>
<dbReference type="Proteomes" id="UP000824094">
    <property type="component" value="Unassembled WGS sequence"/>
</dbReference>
<reference evidence="13" key="1">
    <citation type="submission" date="2020-10" db="EMBL/GenBank/DDBJ databases">
        <authorList>
            <person name="Gilroy R."/>
        </authorList>
    </citation>
    <scope>NUCLEOTIDE SEQUENCE</scope>
    <source>
        <strain evidence="13">18911</strain>
    </source>
</reference>
<dbReference type="EMBL" id="DVNF01000040">
    <property type="protein sequence ID" value="HIU59999.1"/>
    <property type="molecule type" value="Genomic_DNA"/>
</dbReference>
<comment type="caution">
    <text evidence="13">The sequence shown here is derived from an EMBL/GenBank/DDBJ whole genome shotgun (WGS) entry which is preliminary data.</text>
</comment>
<evidence type="ECO:0000256" key="1">
    <source>
        <dbReference type="ARBA" id="ARBA00001107"/>
    </source>
</evidence>
<dbReference type="Pfam" id="PF01087">
    <property type="entry name" value="GalP_UDP_transf"/>
    <property type="match status" value="1"/>
</dbReference>
<dbReference type="GO" id="GO:0006012">
    <property type="term" value="P:galactose metabolic process"/>
    <property type="evidence" value="ECO:0007669"/>
    <property type="project" value="UniProtKB-UniRule"/>
</dbReference>
<dbReference type="AlphaFoldDB" id="A0A9D1MH85"/>
<dbReference type="GO" id="GO:0005737">
    <property type="term" value="C:cytoplasm"/>
    <property type="evidence" value="ECO:0007669"/>
    <property type="project" value="UniProtKB-SubCell"/>
</dbReference>
<keyword evidence="9 10" id="KW-0119">Carbohydrate metabolism</keyword>
<keyword evidence="8 10" id="KW-0299">Galactose metabolism</keyword>
<evidence type="ECO:0000256" key="2">
    <source>
        <dbReference type="ARBA" id="ARBA00004496"/>
    </source>
</evidence>
<organism evidence="13 14">
    <name type="scientific">Candidatus Stercoripulliclostridium merdigallinarum</name>
    <dbReference type="NCBI Taxonomy" id="2840951"/>
    <lineage>
        <taxon>Bacteria</taxon>
        <taxon>Bacillati</taxon>
        <taxon>Bacillota</taxon>
        <taxon>Clostridia</taxon>
        <taxon>Eubacteriales</taxon>
        <taxon>Candidatus Stercoripulliclostridium</taxon>
    </lineage>
</organism>
<evidence type="ECO:0000259" key="11">
    <source>
        <dbReference type="Pfam" id="PF01087"/>
    </source>
</evidence>
<name>A0A9D1MH85_9FIRM</name>
<dbReference type="GO" id="GO:0008108">
    <property type="term" value="F:UDP-glucose:hexose-1-phosphate uridylyltransferase activity"/>
    <property type="evidence" value="ECO:0007669"/>
    <property type="project" value="UniProtKB-UniRule"/>
</dbReference>
<keyword evidence="7 10" id="KW-0548">Nucleotidyltransferase</keyword>
<evidence type="ECO:0000256" key="3">
    <source>
        <dbReference type="ARBA" id="ARBA00004947"/>
    </source>
</evidence>
<dbReference type="InterPro" id="IPR000766">
    <property type="entry name" value="GalP_uridyl_Trfase_II"/>
</dbReference>
<dbReference type="HAMAP" id="MF_00571">
    <property type="entry name" value="GalP_UDP_trans"/>
    <property type="match status" value="1"/>
</dbReference>
<gene>
    <name evidence="10" type="primary">galT</name>
    <name evidence="13" type="ORF">IAB05_01260</name>
</gene>
<dbReference type="PANTHER" id="PTHR39191">
    <property type="entry name" value="GALACTOSE-1-PHOSPHATE URIDYLYLTRANSFERASE"/>
    <property type="match status" value="1"/>
</dbReference>